<dbReference type="InterPro" id="IPR015424">
    <property type="entry name" value="PyrdxlP-dep_Trfase"/>
</dbReference>
<reference evidence="11 12" key="1">
    <citation type="journal article" date="2016" name="Environ. Microbiol.">
        <title>Genomic resolution of a cold subsurface aquifer community provides metabolic insights for novel microbes adapted to high CO concentrations.</title>
        <authorList>
            <person name="Probst A.J."/>
            <person name="Castelle C.J."/>
            <person name="Singh A."/>
            <person name="Brown C.T."/>
            <person name="Anantharaman K."/>
            <person name="Sharon I."/>
            <person name="Hug L.A."/>
            <person name="Burstein D."/>
            <person name="Emerson J.B."/>
            <person name="Thomas B.C."/>
            <person name="Banfield J.F."/>
        </authorList>
    </citation>
    <scope>NUCLEOTIDE SEQUENCE [LARGE SCALE GENOMIC DNA]</scope>
    <source>
        <strain evidence="11">CG2_30_54_11</strain>
    </source>
</reference>
<proteinExistence type="inferred from homology"/>
<comment type="cofactor">
    <cofactor evidence="1 9">
        <name>pyridoxal 5'-phosphate</name>
        <dbReference type="ChEBI" id="CHEBI:597326"/>
    </cofactor>
</comment>
<gene>
    <name evidence="9" type="primary">hisC</name>
    <name evidence="11" type="ORF">AUK40_04695</name>
</gene>
<comment type="subunit">
    <text evidence="3 9">Homodimer.</text>
</comment>
<dbReference type="CDD" id="cd00609">
    <property type="entry name" value="AAT_like"/>
    <property type="match status" value="1"/>
</dbReference>
<dbReference type="Gene3D" id="3.90.1150.10">
    <property type="entry name" value="Aspartate Aminotransferase, domain 1"/>
    <property type="match status" value="1"/>
</dbReference>
<accession>A0A1J5II00</accession>
<dbReference type="GO" id="GO:0030170">
    <property type="term" value="F:pyridoxal phosphate binding"/>
    <property type="evidence" value="ECO:0007669"/>
    <property type="project" value="InterPro"/>
</dbReference>
<dbReference type="GO" id="GO:0004400">
    <property type="term" value="F:histidinol-phosphate transaminase activity"/>
    <property type="evidence" value="ECO:0007669"/>
    <property type="project" value="UniProtKB-UniRule"/>
</dbReference>
<keyword evidence="8 9" id="KW-0368">Histidine biosynthesis</keyword>
<dbReference type="Proteomes" id="UP000183245">
    <property type="component" value="Unassembled WGS sequence"/>
</dbReference>
<comment type="pathway">
    <text evidence="9">Amino-acid biosynthesis; L-histidine biosynthesis; L-histidine from 5-phospho-alpha-D-ribose 1-diphosphate: step 7/9.</text>
</comment>
<dbReference type="NCBIfam" id="TIGR01141">
    <property type="entry name" value="hisC"/>
    <property type="match status" value="1"/>
</dbReference>
<evidence type="ECO:0000256" key="2">
    <source>
        <dbReference type="ARBA" id="ARBA00007970"/>
    </source>
</evidence>
<comment type="caution">
    <text evidence="11">The sequence shown here is derived from an EMBL/GenBank/DDBJ whole genome shotgun (WGS) entry which is preliminary data.</text>
</comment>
<protein>
    <recommendedName>
        <fullName evidence="9">Histidinol-phosphate aminotransferase</fullName>
        <ecNumber evidence="9">2.6.1.9</ecNumber>
    </recommendedName>
    <alternativeName>
        <fullName evidence="9">Imidazole acetol-phosphate transaminase</fullName>
    </alternativeName>
</protein>
<dbReference type="PANTHER" id="PTHR42885:SF2">
    <property type="entry name" value="HISTIDINOL-PHOSPHATE AMINOTRANSFERASE"/>
    <property type="match status" value="1"/>
</dbReference>
<dbReference type="GO" id="GO:0000105">
    <property type="term" value="P:L-histidine biosynthetic process"/>
    <property type="evidence" value="ECO:0007669"/>
    <property type="project" value="UniProtKB-UniRule"/>
</dbReference>
<dbReference type="PANTHER" id="PTHR42885">
    <property type="entry name" value="HISTIDINOL-PHOSPHATE AMINOTRANSFERASE-RELATED"/>
    <property type="match status" value="1"/>
</dbReference>
<evidence type="ECO:0000256" key="7">
    <source>
        <dbReference type="ARBA" id="ARBA00022898"/>
    </source>
</evidence>
<dbReference type="STRING" id="1817892.AUK40_04695"/>
<dbReference type="InterPro" id="IPR005861">
    <property type="entry name" value="HisP_aminotrans"/>
</dbReference>
<feature type="modified residue" description="N6-(pyridoxal phosphate)lysine" evidence="9">
    <location>
        <position position="223"/>
    </location>
</feature>
<feature type="domain" description="Aminotransferase class I/classII large" evidence="10">
    <location>
        <begin position="58"/>
        <end position="358"/>
    </location>
</feature>
<evidence type="ECO:0000256" key="1">
    <source>
        <dbReference type="ARBA" id="ARBA00001933"/>
    </source>
</evidence>
<dbReference type="InterPro" id="IPR015421">
    <property type="entry name" value="PyrdxlP-dep_Trfase_major"/>
</dbReference>
<dbReference type="EC" id="2.6.1.9" evidence="9"/>
<keyword evidence="5 9" id="KW-0028">Amino-acid biosynthesis</keyword>
<dbReference type="InterPro" id="IPR004839">
    <property type="entry name" value="Aminotransferase_I/II_large"/>
</dbReference>
<evidence type="ECO:0000259" key="10">
    <source>
        <dbReference type="Pfam" id="PF00155"/>
    </source>
</evidence>
<name>A0A1J5II00_9BACT</name>
<sequence length="366" mass="41033">MNKSLSYLKPYISKIEPYQWEDSEDAVKQKYGLDRILHFDTNTAPTPPPCYDRWLEILKSDRKINEYKDFTYETLQALLASYTEVPKEQVVVTASGDEGIDILSKATLGPGDRFVISSPTYSMYKIQGTLMGAEAIDVPLRAPDFTLDETALIAATQTAKLLYICNPNNPIGTLQPRSTVERIISSSPCLVVVDEAYFEFGGESVQDLVLRYDNLVILRTFSKFAALAGARVGYLITNPTLADSLNAIRFPMGISYPSMEIARLVLTEDREWIRSNVSMIKLEREQMQNALTALGLQVYPSSTNFLLVRLGEQAERIVQALKEQGLLVRNYAANRFVPLCVRITIRSPEENAILLQSLKGILNGTR</sequence>
<keyword evidence="6 9" id="KW-0808">Transferase</keyword>
<comment type="catalytic activity">
    <reaction evidence="9">
        <text>L-histidinol phosphate + 2-oxoglutarate = 3-(imidazol-4-yl)-2-oxopropyl phosphate + L-glutamate</text>
        <dbReference type="Rhea" id="RHEA:23744"/>
        <dbReference type="ChEBI" id="CHEBI:16810"/>
        <dbReference type="ChEBI" id="CHEBI:29985"/>
        <dbReference type="ChEBI" id="CHEBI:57766"/>
        <dbReference type="ChEBI" id="CHEBI:57980"/>
        <dbReference type="EC" id="2.6.1.9"/>
    </reaction>
</comment>
<dbReference type="UniPathway" id="UPA00031">
    <property type="reaction ID" value="UER00012"/>
</dbReference>
<dbReference type="Pfam" id="PF00155">
    <property type="entry name" value="Aminotran_1_2"/>
    <property type="match status" value="1"/>
</dbReference>
<dbReference type="Gene3D" id="3.40.640.10">
    <property type="entry name" value="Type I PLP-dependent aspartate aminotransferase-like (Major domain)"/>
    <property type="match status" value="1"/>
</dbReference>
<evidence type="ECO:0000256" key="8">
    <source>
        <dbReference type="ARBA" id="ARBA00023102"/>
    </source>
</evidence>
<evidence type="ECO:0000256" key="3">
    <source>
        <dbReference type="ARBA" id="ARBA00011738"/>
    </source>
</evidence>
<evidence type="ECO:0000256" key="4">
    <source>
        <dbReference type="ARBA" id="ARBA00022576"/>
    </source>
</evidence>
<evidence type="ECO:0000256" key="5">
    <source>
        <dbReference type="ARBA" id="ARBA00022605"/>
    </source>
</evidence>
<evidence type="ECO:0000313" key="12">
    <source>
        <dbReference type="Proteomes" id="UP000183245"/>
    </source>
</evidence>
<evidence type="ECO:0000256" key="9">
    <source>
        <dbReference type="HAMAP-Rule" id="MF_01023"/>
    </source>
</evidence>
<dbReference type="SUPFAM" id="SSF53383">
    <property type="entry name" value="PLP-dependent transferases"/>
    <property type="match status" value="1"/>
</dbReference>
<organism evidence="11 12">
    <name type="scientific">Candidatus Wirthbacteria bacterium CG2_30_54_11</name>
    <dbReference type="NCBI Taxonomy" id="1817892"/>
    <lineage>
        <taxon>Bacteria</taxon>
        <taxon>Candidatus Wirthbacteria</taxon>
    </lineage>
</organism>
<keyword evidence="7 9" id="KW-0663">Pyridoxal phosphate</keyword>
<dbReference type="AlphaFoldDB" id="A0A1J5II00"/>
<evidence type="ECO:0000256" key="6">
    <source>
        <dbReference type="ARBA" id="ARBA00022679"/>
    </source>
</evidence>
<dbReference type="EMBL" id="MNZT01000080">
    <property type="protein sequence ID" value="OIP96717.1"/>
    <property type="molecule type" value="Genomic_DNA"/>
</dbReference>
<dbReference type="InterPro" id="IPR015422">
    <property type="entry name" value="PyrdxlP-dep_Trfase_small"/>
</dbReference>
<keyword evidence="4 9" id="KW-0032">Aminotransferase</keyword>
<dbReference type="HAMAP" id="MF_01023">
    <property type="entry name" value="HisC_aminotrans_2"/>
    <property type="match status" value="1"/>
</dbReference>
<evidence type="ECO:0000313" key="11">
    <source>
        <dbReference type="EMBL" id="OIP96717.1"/>
    </source>
</evidence>
<comment type="similarity">
    <text evidence="2 9">Belongs to the class-II pyridoxal-phosphate-dependent aminotransferase family. Histidinol-phosphate aminotransferase subfamily.</text>
</comment>